<evidence type="ECO:0000256" key="3">
    <source>
        <dbReference type="ARBA" id="ARBA00023163"/>
    </source>
</evidence>
<dbReference type="AlphaFoldDB" id="A0A6L5YY93"/>
<reference evidence="5 6" key="1">
    <citation type="submission" date="2019-10" db="EMBL/GenBank/DDBJ databases">
        <title>Cognatihalovulum marinum gen. nov. sp. nov., a new member of the family Rhodobacteraceae isolated from deep seawater of the Northwest Indian Ocean.</title>
        <authorList>
            <person name="Ruan C."/>
            <person name="Wang J."/>
            <person name="Zheng X."/>
            <person name="Song L."/>
            <person name="Zhu Y."/>
            <person name="Huang Y."/>
            <person name="Lu Z."/>
            <person name="Du W."/>
            <person name="Huang L."/>
            <person name="Dai X."/>
        </authorList>
    </citation>
    <scope>NUCLEOTIDE SEQUENCE [LARGE SCALE GENOMIC DNA]</scope>
    <source>
        <strain evidence="5 6">2CG4</strain>
    </source>
</reference>
<evidence type="ECO:0000256" key="1">
    <source>
        <dbReference type="ARBA" id="ARBA00023015"/>
    </source>
</evidence>
<evidence type="ECO:0000259" key="4">
    <source>
        <dbReference type="PROSITE" id="PS50949"/>
    </source>
</evidence>
<dbReference type="GO" id="GO:0003700">
    <property type="term" value="F:DNA-binding transcription factor activity"/>
    <property type="evidence" value="ECO:0007669"/>
    <property type="project" value="InterPro"/>
</dbReference>
<dbReference type="Pfam" id="PF07729">
    <property type="entry name" value="FCD"/>
    <property type="match status" value="1"/>
</dbReference>
<dbReference type="Pfam" id="PF00392">
    <property type="entry name" value="GntR"/>
    <property type="match status" value="1"/>
</dbReference>
<evidence type="ECO:0000313" key="5">
    <source>
        <dbReference type="EMBL" id="MSU89256.1"/>
    </source>
</evidence>
<dbReference type="CDD" id="cd07377">
    <property type="entry name" value="WHTH_GntR"/>
    <property type="match status" value="1"/>
</dbReference>
<dbReference type="SMART" id="SM00895">
    <property type="entry name" value="FCD"/>
    <property type="match status" value="1"/>
</dbReference>
<dbReference type="InterPro" id="IPR036388">
    <property type="entry name" value="WH-like_DNA-bd_sf"/>
</dbReference>
<dbReference type="Gene3D" id="1.20.120.530">
    <property type="entry name" value="GntR ligand-binding domain-like"/>
    <property type="match status" value="1"/>
</dbReference>
<dbReference type="SUPFAM" id="SSF46785">
    <property type="entry name" value="Winged helix' DNA-binding domain"/>
    <property type="match status" value="1"/>
</dbReference>
<dbReference type="InterPro" id="IPR036390">
    <property type="entry name" value="WH_DNA-bd_sf"/>
</dbReference>
<feature type="domain" description="HTH gntR-type" evidence="4">
    <location>
        <begin position="24"/>
        <end position="92"/>
    </location>
</feature>
<keyword evidence="3" id="KW-0804">Transcription</keyword>
<dbReference type="SMART" id="SM00345">
    <property type="entry name" value="HTH_GNTR"/>
    <property type="match status" value="1"/>
</dbReference>
<dbReference type="EMBL" id="WIND01000003">
    <property type="protein sequence ID" value="MSU89256.1"/>
    <property type="molecule type" value="Genomic_DNA"/>
</dbReference>
<name>A0A6L5YY93_9RHOB</name>
<keyword evidence="1" id="KW-0805">Transcription regulation</keyword>
<dbReference type="PRINTS" id="PR00035">
    <property type="entry name" value="HTHGNTR"/>
</dbReference>
<proteinExistence type="predicted"/>
<keyword evidence="2" id="KW-0238">DNA-binding</keyword>
<dbReference type="SUPFAM" id="SSF48008">
    <property type="entry name" value="GntR ligand-binding domain-like"/>
    <property type="match status" value="1"/>
</dbReference>
<gene>
    <name evidence="5" type="ORF">GE300_06430</name>
</gene>
<comment type="caution">
    <text evidence="5">The sequence shown here is derived from an EMBL/GenBank/DDBJ whole genome shotgun (WGS) entry which is preliminary data.</text>
</comment>
<organism evidence="5 6">
    <name type="scientific">Halovulum marinum</name>
    <dbReference type="NCBI Taxonomy" id="2662447"/>
    <lineage>
        <taxon>Bacteria</taxon>
        <taxon>Pseudomonadati</taxon>
        <taxon>Pseudomonadota</taxon>
        <taxon>Alphaproteobacteria</taxon>
        <taxon>Rhodobacterales</taxon>
        <taxon>Paracoccaceae</taxon>
        <taxon>Halovulum</taxon>
    </lineage>
</organism>
<sequence>MSDNFGRIVASTPRNRMDPIAPASHKQRQVMDALLEIIDSESLGAGDRLPAEVDLARRLGLGRGTVREAIKSWEAMGIVTRNKGAGTVLATDISGHALQLPLSVTLEAQSLARTLAVRRPLEIEAVRIAARHADERQRHEIRGLMLELMAVYEAGEDWRAVDHRFHAAIHAATGNPLFGQLINQLLRAFHDIYEAPFGQPQLGHASLPLHRPLAEAIVAGDAETAADLMTRILDEVAAAAAAVTFREEQA</sequence>
<dbReference type="InterPro" id="IPR000524">
    <property type="entry name" value="Tscrpt_reg_HTH_GntR"/>
</dbReference>
<dbReference type="PROSITE" id="PS50949">
    <property type="entry name" value="HTH_GNTR"/>
    <property type="match status" value="1"/>
</dbReference>
<dbReference type="Gene3D" id="1.10.10.10">
    <property type="entry name" value="Winged helix-like DNA-binding domain superfamily/Winged helix DNA-binding domain"/>
    <property type="match status" value="1"/>
</dbReference>
<dbReference type="InterPro" id="IPR008920">
    <property type="entry name" value="TF_FadR/GntR_C"/>
</dbReference>
<protein>
    <submittedName>
        <fullName evidence="5">FCD domain-containing protein</fullName>
    </submittedName>
</protein>
<dbReference type="PANTHER" id="PTHR43537">
    <property type="entry name" value="TRANSCRIPTIONAL REGULATOR, GNTR FAMILY"/>
    <property type="match status" value="1"/>
</dbReference>
<dbReference type="PANTHER" id="PTHR43537:SF24">
    <property type="entry name" value="GLUCONATE OPERON TRANSCRIPTIONAL REPRESSOR"/>
    <property type="match status" value="1"/>
</dbReference>
<dbReference type="Proteomes" id="UP000474957">
    <property type="component" value="Unassembled WGS sequence"/>
</dbReference>
<evidence type="ECO:0000313" key="6">
    <source>
        <dbReference type="Proteomes" id="UP000474957"/>
    </source>
</evidence>
<dbReference type="InterPro" id="IPR011711">
    <property type="entry name" value="GntR_C"/>
</dbReference>
<dbReference type="GO" id="GO:0003677">
    <property type="term" value="F:DNA binding"/>
    <property type="evidence" value="ECO:0007669"/>
    <property type="project" value="UniProtKB-KW"/>
</dbReference>
<keyword evidence="6" id="KW-1185">Reference proteome</keyword>
<accession>A0A6L5YY93</accession>
<evidence type="ECO:0000256" key="2">
    <source>
        <dbReference type="ARBA" id="ARBA00023125"/>
    </source>
</evidence>